<keyword evidence="1" id="KW-1133">Transmembrane helix</keyword>
<comment type="caution">
    <text evidence="2">The sequence shown here is derived from an EMBL/GenBank/DDBJ whole genome shotgun (WGS) entry which is preliminary data.</text>
</comment>
<keyword evidence="1" id="KW-0812">Transmembrane</keyword>
<dbReference type="Proteomes" id="UP001199106">
    <property type="component" value="Unassembled WGS sequence"/>
</dbReference>
<dbReference type="EMBL" id="JAANER010000009">
    <property type="protein sequence ID" value="KAG9186395.1"/>
    <property type="molecule type" value="Genomic_DNA"/>
</dbReference>
<sequence length="63" mass="7455">MLYNKEIPKKVRRISPGRAELRTKQNQHNSLFFRLIPGEIRNRVYMFAFIFLVVGWASSDVSK</sequence>
<accession>A0AAD4FBI4</accession>
<gene>
    <name evidence="2" type="ORF">G6011_02951</name>
</gene>
<evidence type="ECO:0000256" key="1">
    <source>
        <dbReference type="SAM" id="Phobius"/>
    </source>
</evidence>
<evidence type="ECO:0000313" key="3">
    <source>
        <dbReference type="Proteomes" id="UP001199106"/>
    </source>
</evidence>
<evidence type="ECO:0000313" key="2">
    <source>
        <dbReference type="EMBL" id="KAG9186395.1"/>
    </source>
</evidence>
<proteinExistence type="predicted"/>
<feature type="transmembrane region" description="Helical" evidence="1">
    <location>
        <begin position="42"/>
        <end position="59"/>
    </location>
</feature>
<protein>
    <submittedName>
        <fullName evidence="2">Uncharacterized protein</fullName>
    </submittedName>
</protein>
<name>A0AAD4FBI4_9PLEO</name>
<keyword evidence="3" id="KW-1185">Reference proteome</keyword>
<keyword evidence="1" id="KW-0472">Membrane</keyword>
<dbReference type="AlphaFoldDB" id="A0AAD4FBI4"/>
<reference evidence="2" key="1">
    <citation type="submission" date="2021-07" db="EMBL/GenBank/DDBJ databases">
        <title>Genome Resource of American Ginseng Black Spot Pathogen Alternaria panax.</title>
        <authorList>
            <person name="Qiu C."/>
            <person name="Wang W."/>
            <person name="Liu Z."/>
        </authorList>
    </citation>
    <scope>NUCLEOTIDE SEQUENCE</scope>
    <source>
        <strain evidence="2">BNCC115425</strain>
    </source>
</reference>
<organism evidence="2 3">
    <name type="scientific">Alternaria panax</name>
    <dbReference type="NCBI Taxonomy" id="48097"/>
    <lineage>
        <taxon>Eukaryota</taxon>
        <taxon>Fungi</taxon>
        <taxon>Dikarya</taxon>
        <taxon>Ascomycota</taxon>
        <taxon>Pezizomycotina</taxon>
        <taxon>Dothideomycetes</taxon>
        <taxon>Pleosporomycetidae</taxon>
        <taxon>Pleosporales</taxon>
        <taxon>Pleosporineae</taxon>
        <taxon>Pleosporaceae</taxon>
        <taxon>Alternaria</taxon>
        <taxon>Alternaria sect. Panax</taxon>
    </lineage>
</organism>